<dbReference type="EMBL" id="KX580904">
    <property type="protein sequence ID" value="AOS85731.1"/>
    <property type="molecule type" value="Genomic_DNA"/>
</dbReference>
<proteinExistence type="predicted"/>
<protein>
    <submittedName>
        <fullName evidence="2">ORF83</fullName>
    </submittedName>
</protein>
<dbReference type="EMBL" id="U12386">
    <property type="protein sequence ID" value="AAD11832.1"/>
    <property type="molecule type" value="Genomic_DNA"/>
</dbReference>
<dbReference type="RefSeq" id="NP_042539.1">
    <property type="nucleotide sequence ID" value="NC_001637.1"/>
</dbReference>
<dbReference type="PIR" id="S53840">
    <property type="entry name" value="S53840"/>
</dbReference>
<reference evidence="3" key="2">
    <citation type="submission" date="2016-07" db="EMBL/GenBank/DDBJ databases">
        <title>genome sequence of Acanthamoeba castellani mitochondria.</title>
        <authorList>
            <person name="Greninger A.L."/>
            <person name="Jerome K."/>
            <person name="Dixon T."/>
        </authorList>
    </citation>
    <scope>NUCLEOTIDE SEQUENCE</scope>
    <source>
        <strain evidence="3">TN</strain>
    </source>
</reference>
<gene>
    <name evidence="3" type="primary">ORF83</name>
</gene>
<feature type="transmembrane region" description="Helical" evidence="1">
    <location>
        <begin position="33"/>
        <end position="61"/>
    </location>
</feature>
<evidence type="ECO:0000313" key="2">
    <source>
        <dbReference type="EMBL" id="AAD11832.1"/>
    </source>
</evidence>
<evidence type="ECO:0000313" key="3">
    <source>
        <dbReference type="EMBL" id="AOS85731.1"/>
    </source>
</evidence>
<keyword evidence="2" id="KW-0496">Mitochondrion</keyword>
<evidence type="ECO:0000256" key="1">
    <source>
        <dbReference type="SAM" id="Phobius"/>
    </source>
</evidence>
<keyword evidence="1" id="KW-0812">Transmembrane</keyword>
<keyword evidence="1" id="KW-0472">Membrane</keyword>
<organism evidence="2">
    <name type="scientific">Acanthamoeba castellanii</name>
    <name type="common">Amoeba</name>
    <dbReference type="NCBI Taxonomy" id="5755"/>
    <lineage>
        <taxon>Eukaryota</taxon>
        <taxon>Amoebozoa</taxon>
        <taxon>Discosea</taxon>
        <taxon>Longamoebia</taxon>
        <taxon>Centramoebida</taxon>
        <taxon>Acanthamoebidae</taxon>
        <taxon>Acanthamoeba</taxon>
    </lineage>
</organism>
<keyword evidence="1" id="KW-1133">Transmembrane helix</keyword>
<sequence>MFKFVRDFFENKQSFNIKTFAIWLNSSIKNRAIFVYSMATFSILVRYVYIPFTTIIGYLILLRFTRHFFPTVVLQFAYSFLVF</sequence>
<accession>Q33664</accession>
<reference evidence="2" key="1">
    <citation type="journal article" date="1995" name="J. Mol. Biol.">
        <title>The mitochondrial DNA of the amoeboid protozoon, Acanthamoeba castellanii: complete sequence, gene content and genome organization.</title>
        <authorList>
            <person name="Burger G."/>
            <person name="Plante I."/>
            <person name="Lonergan K.M."/>
            <person name="Gray M.W."/>
        </authorList>
    </citation>
    <scope>NUCLEOTIDE SEQUENCE</scope>
    <source>
        <strain evidence="2">Neff</strain>
    </source>
</reference>
<geneLocation type="mitochondrion" evidence="2"/>
<dbReference type="AlphaFoldDB" id="Q33664"/>
<name>Q33664_ACACA</name>